<evidence type="ECO:0000259" key="10">
    <source>
        <dbReference type="Pfam" id="PF02879"/>
    </source>
</evidence>
<dbReference type="Pfam" id="PF02878">
    <property type="entry name" value="PGM_PMM_I"/>
    <property type="match status" value="1"/>
</dbReference>
<dbReference type="Pfam" id="PF00408">
    <property type="entry name" value="PGM_PMM_IV"/>
    <property type="match status" value="1"/>
</dbReference>
<evidence type="ECO:0008006" key="14">
    <source>
        <dbReference type="Google" id="ProtNLM"/>
    </source>
</evidence>
<dbReference type="InterPro" id="IPR016066">
    <property type="entry name" value="A-D-PHexomutase_CS"/>
</dbReference>
<dbReference type="GO" id="GO:0000287">
    <property type="term" value="F:magnesium ion binding"/>
    <property type="evidence" value="ECO:0007669"/>
    <property type="project" value="InterPro"/>
</dbReference>
<dbReference type="InterPro" id="IPR050060">
    <property type="entry name" value="Phosphoglucosamine_mutase"/>
</dbReference>
<dbReference type="PROSITE" id="PS00710">
    <property type="entry name" value="PGM_PMM"/>
    <property type="match status" value="1"/>
</dbReference>
<proteinExistence type="inferred from homology"/>
<keyword evidence="3" id="KW-0597">Phosphoprotein</keyword>
<feature type="domain" description="Alpha-D-phosphohexomutase alpha/beta/alpha" evidence="10">
    <location>
        <begin position="153"/>
        <end position="247"/>
    </location>
</feature>
<dbReference type="InterPro" id="IPR005841">
    <property type="entry name" value="Alpha-D-phosphohexomutase_SF"/>
</dbReference>
<keyword evidence="4 7" id="KW-0479">Metal-binding</keyword>
<dbReference type="InterPro" id="IPR005845">
    <property type="entry name" value="A-D-PHexomutase_a/b/a-II"/>
</dbReference>
<dbReference type="InterPro" id="IPR005843">
    <property type="entry name" value="A-D-PHexomutase_C"/>
</dbReference>
<evidence type="ECO:0000259" key="8">
    <source>
        <dbReference type="Pfam" id="PF00408"/>
    </source>
</evidence>
<dbReference type="Proteomes" id="UP000739538">
    <property type="component" value="Unassembled WGS sequence"/>
</dbReference>
<comment type="similarity">
    <text evidence="2 7">Belongs to the phosphohexose mutase family.</text>
</comment>
<dbReference type="Pfam" id="PF02879">
    <property type="entry name" value="PGM_PMM_II"/>
    <property type="match status" value="1"/>
</dbReference>
<organism evidence="12 13">
    <name type="scientific">Eiseniibacteriota bacterium</name>
    <dbReference type="NCBI Taxonomy" id="2212470"/>
    <lineage>
        <taxon>Bacteria</taxon>
        <taxon>Candidatus Eiseniibacteriota</taxon>
    </lineage>
</organism>
<dbReference type="Gene3D" id="3.40.120.10">
    <property type="entry name" value="Alpha-D-Glucose-1,6-Bisphosphate, subunit A, domain 3"/>
    <property type="match status" value="3"/>
</dbReference>
<dbReference type="InterPro" id="IPR005844">
    <property type="entry name" value="A-D-PHexomutase_a/b/a-I"/>
</dbReference>
<feature type="domain" description="Alpha-D-phosphohexomutase C-terminal" evidence="8">
    <location>
        <begin position="393"/>
        <end position="432"/>
    </location>
</feature>
<dbReference type="SUPFAM" id="SSF53738">
    <property type="entry name" value="Phosphoglucomutase, first 3 domains"/>
    <property type="match status" value="3"/>
</dbReference>
<dbReference type="Gene3D" id="3.30.310.50">
    <property type="entry name" value="Alpha-D-phosphohexomutase, C-terminal domain"/>
    <property type="match status" value="1"/>
</dbReference>
<dbReference type="GO" id="GO:0005829">
    <property type="term" value="C:cytosol"/>
    <property type="evidence" value="ECO:0007669"/>
    <property type="project" value="TreeGrafter"/>
</dbReference>
<dbReference type="PANTHER" id="PTHR42946">
    <property type="entry name" value="PHOSPHOHEXOSE MUTASE"/>
    <property type="match status" value="1"/>
</dbReference>
<evidence type="ECO:0000259" key="11">
    <source>
        <dbReference type="Pfam" id="PF02880"/>
    </source>
</evidence>
<dbReference type="InterPro" id="IPR016055">
    <property type="entry name" value="A-D-PHexomutase_a/b/a-I/II/III"/>
</dbReference>
<dbReference type="Pfam" id="PF02880">
    <property type="entry name" value="PGM_PMM_III"/>
    <property type="match status" value="1"/>
</dbReference>
<dbReference type="AlphaFoldDB" id="A0A956NA51"/>
<keyword evidence="5 7" id="KW-0460">Magnesium</keyword>
<sequence>MTLMVSVSGVRGIVGDSLNPDVIGRWVRALAAILPPGPVVIGRDSRTTGEALSAAATAFFVASGRDVHDVGLVPTPTVQLAVELWHAAGGIILSASHNPGQWNALKFVDHGGSFLSPERFQELVAAHEQNSSPWSEARGYGGMQRRHEEALDAHCAAVLQGLDVARIREAKLKVALECGHGAGGTLLPRVAAELGVDLHVRHEEPNGQLLPNPEPTLGTLTKISEEIGPGYAFLAMTDPDADRCGFAIPGTEFLGEEWTLPLVVAHRLSQAKGPVVTNLSTSTRLDVTAERHGVSLHRTPVGEAHVVAGLRELGGLIGGEGNGGVIDPRVHLGRDAAVALAVLCEAEATQVGGLRGLAASFPTRIMVKEKLPISENEGKGWEGPLESKLGPAEDRRDGLRWSFPDGFLHVRASNTEPIVRVVAEAETESVARDRIMGARDALENS</sequence>
<feature type="domain" description="Alpha-D-phosphohexomutase alpha/beta/alpha" evidence="9">
    <location>
        <begin position="7"/>
        <end position="130"/>
    </location>
</feature>
<evidence type="ECO:0000256" key="7">
    <source>
        <dbReference type="RuleBase" id="RU004326"/>
    </source>
</evidence>
<name>A0A956NA51_UNCEI</name>
<evidence type="ECO:0000256" key="1">
    <source>
        <dbReference type="ARBA" id="ARBA00001946"/>
    </source>
</evidence>
<dbReference type="SUPFAM" id="SSF55957">
    <property type="entry name" value="Phosphoglucomutase, C-terminal domain"/>
    <property type="match status" value="1"/>
</dbReference>
<evidence type="ECO:0000313" key="13">
    <source>
        <dbReference type="Proteomes" id="UP000739538"/>
    </source>
</evidence>
<reference evidence="12" key="1">
    <citation type="submission" date="2020-04" db="EMBL/GenBank/DDBJ databases">
        <authorList>
            <person name="Zhang T."/>
        </authorList>
    </citation>
    <scope>NUCLEOTIDE SEQUENCE</scope>
    <source>
        <strain evidence="12">HKST-UBA02</strain>
    </source>
</reference>
<comment type="caution">
    <text evidence="12">The sequence shown here is derived from an EMBL/GenBank/DDBJ whole genome shotgun (WGS) entry which is preliminary data.</text>
</comment>
<accession>A0A956NA51</accession>
<reference evidence="12" key="2">
    <citation type="journal article" date="2021" name="Microbiome">
        <title>Successional dynamics and alternative stable states in a saline activated sludge microbial community over 9 years.</title>
        <authorList>
            <person name="Wang Y."/>
            <person name="Ye J."/>
            <person name="Ju F."/>
            <person name="Liu L."/>
            <person name="Boyd J.A."/>
            <person name="Deng Y."/>
            <person name="Parks D.H."/>
            <person name="Jiang X."/>
            <person name="Yin X."/>
            <person name="Woodcroft B.J."/>
            <person name="Tyson G.W."/>
            <person name="Hugenholtz P."/>
            <person name="Polz M.F."/>
            <person name="Zhang T."/>
        </authorList>
    </citation>
    <scope>NUCLEOTIDE SEQUENCE</scope>
    <source>
        <strain evidence="12">HKST-UBA02</strain>
    </source>
</reference>
<evidence type="ECO:0000256" key="2">
    <source>
        <dbReference type="ARBA" id="ARBA00010231"/>
    </source>
</evidence>
<evidence type="ECO:0000256" key="3">
    <source>
        <dbReference type="ARBA" id="ARBA00022553"/>
    </source>
</evidence>
<dbReference type="GO" id="GO:0009252">
    <property type="term" value="P:peptidoglycan biosynthetic process"/>
    <property type="evidence" value="ECO:0007669"/>
    <property type="project" value="TreeGrafter"/>
</dbReference>
<dbReference type="GO" id="GO:0005975">
    <property type="term" value="P:carbohydrate metabolic process"/>
    <property type="evidence" value="ECO:0007669"/>
    <property type="project" value="InterPro"/>
</dbReference>
<dbReference type="GO" id="GO:0004615">
    <property type="term" value="F:phosphomannomutase activity"/>
    <property type="evidence" value="ECO:0007669"/>
    <property type="project" value="TreeGrafter"/>
</dbReference>
<gene>
    <name evidence="12" type="ORF">KDA27_06265</name>
</gene>
<dbReference type="InterPro" id="IPR005846">
    <property type="entry name" value="A-D-PHexomutase_a/b/a-III"/>
</dbReference>
<comment type="cofactor">
    <cofactor evidence="1">
        <name>Mg(2+)</name>
        <dbReference type="ChEBI" id="CHEBI:18420"/>
    </cofactor>
</comment>
<evidence type="ECO:0000256" key="6">
    <source>
        <dbReference type="ARBA" id="ARBA00023235"/>
    </source>
</evidence>
<dbReference type="EMBL" id="JAGQHS010000021">
    <property type="protein sequence ID" value="MCA9755387.1"/>
    <property type="molecule type" value="Genomic_DNA"/>
</dbReference>
<dbReference type="GO" id="GO:0008966">
    <property type="term" value="F:phosphoglucosamine mutase activity"/>
    <property type="evidence" value="ECO:0007669"/>
    <property type="project" value="TreeGrafter"/>
</dbReference>
<dbReference type="PANTHER" id="PTHR42946:SF1">
    <property type="entry name" value="PHOSPHOGLUCOMUTASE (ALPHA-D-GLUCOSE-1,6-BISPHOSPHATE-DEPENDENT)"/>
    <property type="match status" value="1"/>
</dbReference>
<evidence type="ECO:0000256" key="4">
    <source>
        <dbReference type="ARBA" id="ARBA00022723"/>
    </source>
</evidence>
<keyword evidence="6" id="KW-0413">Isomerase</keyword>
<feature type="domain" description="Alpha-D-phosphohexomutase alpha/beta/alpha" evidence="11">
    <location>
        <begin position="264"/>
        <end position="351"/>
    </location>
</feature>
<dbReference type="GO" id="GO:0006048">
    <property type="term" value="P:UDP-N-acetylglucosamine biosynthetic process"/>
    <property type="evidence" value="ECO:0007669"/>
    <property type="project" value="TreeGrafter"/>
</dbReference>
<dbReference type="InterPro" id="IPR036900">
    <property type="entry name" value="A-D-PHexomutase_C_sf"/>
</dbReference>
<dbReference type="PRINTS" id="PR00509">
    <property type="entry name" value="PGMPMM"/>
</dbReference>
<evidence type="ECO:0000256" key="5">
    <source>
        <dbReference type="ARBA" id="ARBA00022842"/>
    </source>
</evidence>
<evidence type="ECO:0000259" key="9">
    <source>
        <dbReference type="Pfam" id="PF02878"/>
    </source>
</evidence>
<evidence type="ECO:0000313" key="12">
    <source>
        <dbReference type="EMBL" id="MCA9755387.1"/>
    </source>
</evidence>
<protein>
    <recommendedName>
        <fullName evidence="14">Phosphoglucosamine mutase</fullName>
    </recommendedName>
</protein>